<evidence type="ECO:0000313" key="3">
    <source>
        <dbReference type="Proteomes" id="UP001500909"/>
    </source>
</evidence>
<name>A0ABP3L6C3_9ACTN</name>
<accession>A0ABP3L6C3</accession>
<evidence type="ECO:0000256" key="1">
    <source>
        <dbReference type="SAM" id="MobiDB-lite"/>
    </source>
</evidence>
<sequence>MTALTQASGAYRGRYASIIGGYRGTGECIDRHRVFVALDVAGRLLRFPLVRAAGPPIRFGRPPTHLGRPRTHLRRPRVLLGSTRSGLPEAGQGDRRGAQACQECQRAA</sequence>
<feature type="compositionally biased region" description="Basic residues" evidence="1">
    <location>
        <begin position="67"/>
        <end position="77"/>
    </location>
</feature>
<gene>
    <name evidence="2" type="ORF">GCM10010361_69340</name>
</gene>
<dbReference type="EMBL" id="BAAABY010000054">
    <property type="protein sequence ID" value="GAA0494183.1"/>
    <property type="molecule type" value="Genomic_DNA"/>
</dbReference>
<dbReference type="Proteomes" id="UP001500909">
    <property type="component" value="Unassembled WGS sequence"/>
</dbReference>
<comment type="caution">
    <text evidence="2">The sequence shown here is derived from an EMBL/GenBank/DDBJ whole genome shotgun (WGS) entry which is preliminary data.</text>
</comment>
<evidence type="ECO:0000313" key="2">
    <source>
        <dbReference type="EMBL" id="GAA0494183.1"/>
    </source>
</evidence>
<proteinExistence type="predicted"/>
<organism evidence="2 3">
    <name type="scientific">Streptomyces olivaceiscleroticus</name>
    <dbReference type="NCBI Taxonomy" id="68245"/>
    <lineage>
        <taxon>Bacteria</taxon>
        <taxon>Bacillati</taxon>
        <taxon>Actinomycetota</taxon>
        <taxon>Actinomycetes</taxon>
        <taxon>Kitasatosporales</taxon>
        <taxon>Streptomycetaceae</taxon>
        <taxon>Streptomyces</taxon>
    </lineage>
</organism>
<reference evidence="3" key="1">
    <citation type="journal article" date="2019" name="Int. J. Syst. Evol. Microbiol.">
        <title>The Global Catalogue of Microorganisms (GCM) 10K type strain sequencing project: providing services to taxonomists for standard genome sequencing and annotation.</title>
        <authorList>
            <consortium name="The Broad Institute Genomics Platform"/>
            <consortium name="The Broad Institute Genome Sequencing Center for Infectious Disease"/>
            <person name="Wu L."/>
            <person name="Ma J."/>
        </authorList>
    </citation>
    <scope>NUCLEOTIDE SEQUENCE [LARGE SCALE GENOMIC DNA]</scope>
    <source>
        <strain evidence="3">JCM 4805</strain>
    </source>
</reference>
<feature type="region of interest" description="Disordered" evidence="1">
    <location>
        <begin position="58"/>
        <end position="108"/>
    </location>
</feature>
<keyword evidence="3" id="KW-1185">Reference proteome</keyword>
<protein>
    <submittedName>
        <fullName evidence="2">Uncharacterized protein</fullName>
    </submittedName>
</protein>